<feature type="non-terminal residue" evidence="1">
    <location>
        <position position="1"/>
    </location>
</feature>
<dbReference type="EMBL" id="KZ993617">
    <property type="protein sequence ID" value="RKP04570.1"/>
    <property type="molecule type" value="Genomic_DNA"/>
</dbReference>
<evidence type="ECO:0000313" key="2">
    <source>
        <dbReference type="Proteomes" id="UP000271241"/>
    </source>
</evidence>
<keyword evidence="2" id="KW-1185">Reference proteome</keyword>
<evidence type="ECO:0008006" key="3">
    <source>
        <dbReference type="Google" id="ProtNLM"/>
    </source>
</evidence>
<protein>
    <recommendedName>
        <fullName evidence="3">Chitin-binding type-4 domain-containing protein</fullName>
    </recommendedName>
</protein>
<dbReference type="Gene3D" id="2.70.50.70">
    <property type="match status" value="1"/>
</dbReference>
<dbReference type="OrthoDB" id="2342176at2759"/>
<name>A0A4P9XHA8_9FUNG</name>
<gene>
    <name evidence="1" type="ORF">THASP1DRAFT_11716</name>
</gene>
<dbReference type="PANTHER" id="PTHR36182:SF1">
    <property type="entry name" value="PROTEIN, PUTATIVE (AFU_ORTHOLOGUE AFUA_6G10930)-RELATED"/>
    <property type="match status" value="1"/>
</dbReference>
<dbReference type="Proteomes" id="UP000271241">
    <property type="component" value="Unassembled WGS sequence"/>
</dbReference>
<dbReference type="PANTHER" id="PTHR36182">
    <property type="entry name" value="PROTEIN, PUTATIVE (AFU_ORTHOLOGUE AFUA_6G10930)-RELATED"/>
    <property type="match status" value="1"/>
</dbReference>
<organism evidence="1 2">
    <name type="scientific">Thamnocephalis sphaerospora</name>
    <dbReference type="NCBI Taxonomy" id="78915"/>
    <lineage>
        <taxon>Eukaryota</taxon>
        <taxon>Fungi</taxon>
        <taxon>Fungi incertae sedis</taxon>
        <taxon>Zoopagomycota</taxon>
        <taxon>Zoopagomycotina</taxon>
        <taxon>Zoopagomycetes</taxon>
        <taxon>Zoopagales</taxon>
        <taxon>Sigmoideomycetaceae</taxon>
        <taxon>Thamnocephalis</taxon>
    </lineage>
</organism>
<feature type="non-terminal residue" evidence="1">
    <location>
        <position position="160"/>
    </location>
</feature>
<dbReference type="AlphaFoldDB" id="A0A4P9XHA8"/>
<accession>A0A4P9XHA8</accession>
<sequence>AHMEMTNPPPRGYKGLPGVTNIDYSLSSPAQQICQGKPAGPIAATFQAGSNIAVTLDGGAPHGGGHCQFSLSYDGGKTFVVLKDVMDTCMVDSLHYSVPLPATAPGSKRAIFAWSWINAVGNREYYMNCADVAIKGPAKGKLSGKQMLVANILGGEIVPE</sequence>
<proteinExistence type="predicted"/>
<evidence type="ECO:0000313" key="1">
    <source>
        <dbReference type="EMBL" id="RKP04570.1"/>
    </source>
</evidence>
<dbReference type="STRING" id="78915.A0A4P9XHA8"/>
<reference evidence="2" key="1">
    <citation type="journal article" date="2018" name="Nat. Microbiol.">
        <title>Leveraging single-cell genomics to expand the fungal tree of life.</title>
        <authorList>
            <person name="Ahrendt S.R."/>
            <person name="Quandt C.A."/>
            <person name="Ciobanu D."/>
            <person name="Clum A."/>
            <person name="Salamov A."/>
            <person name="Andreopoulos B."/>
            <person name="Cheng J.F."/>
            <person name="Woyke T."/>
            <person name="Pelin A."/>
            <person name="Henrissat B."/>
            <person name="Reynolds N.K."/>
            <person name="Benny G.L."/>
            <person name="Smith M.E."/>
            <person name="James T.Y."/>
            <person name="Grigoriev I.V."/>
        </authorList>
    </citation>
    <scope>NUCLEOTIDE SEQUENCE [LARGE SCALE GENOMIC DNA]</scope>
    <source>
        <strain evidence="2">RSA 1356</strain>
    </source>
</reference>